<gene>
    <name evidence="2" type="ORF">AVEN_101786_1</name>
</gene>
<name>A0A4Y2D180_ARAVE</name>
<feature type="region of interest" description="Disordered" evidence="1">
    <location>
        <begin position="97"/>
        <end position="117"/>
    </location>
</feature>
<keyword evidence="3" id="KW-1185">Reference proteome</keyword>
<accession>A0A4Y2D180</accession>
<reference evidence="2 3" key="1">
    <citation type="journal article" date="2019" name="Sci. Rep.">
        <title>Orb-weaving spider Araneus ventricosus genome elucidates the spidroin gene catalogue.</title>
        <authorList>
            <person name="Kono N."/>
            <person name="Nakamura H."/>
            <person name="Ohtoshi R."/>
            <person name="Moran D.A.P."/>
            <person name="Shinohara A."/>
            <person name="Yoshida Y."/>
            <person name="Fujiwara M."/>
            <person name="Mori M."/>
            <person name="Tomita M."/>
            <person name="Arakawa K."/>
        </authorList>
    </citation>
    <scope>NUCLEOTIDE SEQUENCE [LARGE SCALE GENOMIC DNA]</scope>
</reference>
<sequence length="117" mass="13320">MWTTPEFLHHTIGEAFVNNDEFSVHFAPRTFRIFIGIGSQTCKPPVSRTIFCRQSTVAPSTNTSLLNGNRQRLQRKKLLFGQKEGILDPTLGSFSQLRDEIKRKSPKNGKEKPNFVT</sequence>
<organism evidence="2 3">
    <name type="scientific">Araneus ventricosus</name>
    <name type="common">Orbweaver spider</name>
    <name type="synonym">Epeira ventricosa</name>
    <dbReference type="NCBI Taxonomy" id="182803"/>
    <lineage>
        <taxon>Eukaryota</taxon>
        <taxon>Metazoa</taxon>
        <taxon>Ecdysozoa</taxon>
        <taxon>Arthropoda</taxon>
        <taxon>Chelicerata</taxon>
        <taxon>Arachnida</taxon>
        <taxon>Araneae</taxon>
        <taxon>Araneomorphae</taxon>
        <taxon>Entelegynae</taxon>
        <taxon>Araneoidea</taxon>
        <taxon>Araneidae</taxon>
        <taxon>Araneus</taxon>
    </lineage>
</organism>
<comment type="caution">
    <text evidence="2">The sequence shown here is derived from an EMBL/GenBank/DDBJ whole genome shotgun (WGS) entry which is preliminary data.</text>
</comment>
<evidence type="ECO:0000313" key="3">
    <source>
        <dbReference type="Proteomes" id="UP000499080"/>
    </source>
</evidence>
<evidence type="ECO:0000313" key="2">
    <source>
        <dbReference type="EMBL" id="GBM09734.1"/>
    </source>
</evidence>
<dbReference type="Proteomes" id="UP000499080">
    <property type="component" value="Unassembled WGS sequence"/>
</dbReference>
<proteinExistence type="predicted"/>
<dbReference type="EMBL" id="BGPR01000275">
    <property type="protein sequence ID" value="GBM09734.1"/>
    <property type="molecule type" value="Genomic_DNA"/>
</dbReference>
<protein>
    <submittedName>
        <fullName evidence="2">Uncharacterized protein</fullName>
    </submittedName>
</protein>
<evidence type="ECO:0000256" key="1">
    <source>
        <dbReference type="SAM" id="MobiDB-lite"/>
    </source>
</evidence>
<dbReference type="AlphaFoldDB" id="A0A4Y2D180"/>